<sequence length="335" mass="37306">MDRILSIPLSIFPSDDVLIWNGTNSGNYMVRSGYYFASSLVELQDTGSTLTCEHWWTKFWKLKLPSKLRIFVWKVFHNVLPVAAELHRKHIADTPLCPLCKMQQETINHALFLCTRAKEYERNAEYHGKLPKLAAAILVFATEYLLKYQTVHASSLTSGSTAVTNTHPANITPVASLADPWIAPPVGKLKLNTDAACNRSNKLIGIGAVLRDSNGYIKAALSKSILGCFKPKEMEATALALTLQWLISLGLTADFIETDSLLVVQGLKASYDCNSAFHTMLKDVNYLVSFFPRAQVTHVRRSANTYAHVLAKFALTVDTDCSWLEEFPPPLLTVM</sequence>
<evidence type="ECO:0000313" key="4">
    <source>
        <dbReference type="Proteomes" id="UP000596661"/>
    </source>
</evidence>
<reference evidence="3" key="1">
    <citation type="submission" date="2018-11" db="EMBL/GenBank/DDBJ databases">
        <authorList>
            <person name="Grassa J C."/>
        </authorList>
    </citation>
    <scope>NUCLEOTIDE SEQUENCE [LARGE SCALE GENOMIC DNA]</scope>
</reference>
<dbReference type="Pfam" id="PF13966">
    <property type="entry name" value="zf-RVT"/>
    <property type="match status" value="1"/>
</dbReference>
<dbReference type="PANTHER" id="PTHR47074:SF11">
    <property type="entry name" value="REVERSE TRANSCRIPTASE-LIKE PROTEIN"/>
    <property type="match status" value="1"/>
</dbReference>
<keyword evidence="4" id="KW-1185">Reference proteome</keyword>
<dbReference type="CDD" id="cd06222">
    <property type="entry name" value="RNase_H_like"/>
    <property type="match status" value="1"/>
</dbReference>
<dbReference type="EnsemblPlants" id="evm.model.09.336">
    <property type="protein sequence ID" value="cds.evm.model.09.336"/>
    <property type="gene ID" value="evm.TU.09.336"/>
</dbReference>
<evidence type="ECO:0000259" key="1">
    <source>
        <dbReference type="Pfam" id="PF13456"/>
    </source>
</evidence>
<accession>A0A803QFU0</accession>
<dbReference type="PANTHER" id="PTHR47074">
    <property type="entry name" value="BNAC02G40300D PROTEIN"/>
    <property type="match status" value="1"/>
</dbReference>
<dbReference type="Gramene" id="evm.model.09.336">
    <property type="protein sequence ID" value="cds.evm.model.09.336"/>
    <property type="gene ID" value="evm.TU.09.336"/>
</dbReference>
<dbReference type="GO" id="GO:0004523">
    <property type="term" value="F:RNA-DNA hybrid ribonuclease activity"/>
    <property type="evidence" value="ECO:0007669"/>
    <property type="project" value="InterPro"/>
</dbReference>
<dbReference type="Gene3D" id="3.30.420.10">
    <property type="entry name" value="Ribonuclease H-like superfamily/Ribonuclease H"/>
    <property type="match status" value="1"/>
</dbReference>
<dbReference type="InterPro" id="IPR002156">
    <property type="entry name" value="RNaseH_domain"/>
</dbReference>
<reference evidence="3" key="2">
    <citation type="submission" date="2021-03" db="UniProtKB">
        <authorList>
            <consortium name="EnsemblPlants"/>
        </authorList>
    </citation>
    <scope>IDENTIFICATION</scope>
</reference>
<evidence type="ECO:0000259" key="2">
    <source>
        <dbReference type="Pfam" id="PF13966"/>
    </source>
</evidence>
<dbReference type="InterPro" id="IPR036397">
    <property type="entry name" value="RNaseH_sf"/>
</dbReference>
<dbReference type="GO" id="GO:0003676">
    <property type="term" value="F:nucleic acid binding"/>
    <property type="evidence" value="ECO:0007669"/>
    <property type="project" value="InterPro"/>
</dbReference>
<dbReference type="InterPro" id="IPR052929">
    <property type="entry name" value="RNase_H-like_EbsB-rel"/>
</dbReference>
<dbReference type="InterPro" id="IPR026960">
    <property type="entry name" value="RVT-Znf"/>
</dbReference>
<protein>
    <recommendedName>
        <fullName evidence="5">RNase H type-1 domain-containing protein</fullName>
    </recommendedName>
</protein>
<evidence type="ECO:0000313" key="3">
    <source>
        <dbReference type="EnsemblPlants" id="cds.evm.model.09.336"/>
    </source>
</evidence>
<dbReference type="Pfam" id="PF13456">
    <property type="entry name" value="RVT_3"/>
    <property type="match status" value="1"/>
</dbReference>
<feature type="domain" description="Reverse transcriptase zinc-binding" evidence="2">
    <location>
        <begin position="51"/>
        <end position="119"/>
    </location>
</feature>
<dbReference type="InterPro" id="IPR012337">
    <property type="entry name" value="RNaseH-like_sf"/>
</dbReference>
<feature type="domain" description="RNase H type-1" evidence="1">
    <location>
        <begin position="192"/>
        <end position="314"/>
    </location>
</feature>
<name>A0A803QFU0_CANSA</name>
<dbReference type="AlphaFoldDB" id="A0A803QFU0"/>
<dbReference type="InterPro" id="IPR044730">
    <property type="entry name" value="RNase_H-like_dom_plant"/>
</dbReference>
<organism evidence="3 4">
    <name type="scientific">Cannabis sativa</name>
    <name type="common">Hemp</name>
    <name type="synonym">Marijuana</name>
    <dbReference type="NCBI Taxonomy" id="3483"/>
    <lineage>
        <taxon>Eukaryota</taxon>
        <taxon>Viridiplantae</taxon>
        <taxon>Streptophyta</taxon>
        <taxon>Embryophyta</taxon>
        <taxon>Tracheophyta</taxon>
        <taxon>Spermatophyta</taxon>
        <taxon>Magnoliopsida</taxon>
        <taxon>eudicotyledons</taxon>
        <taxon>Gunneridae</taxon>
        <taxon>Pentapetalae</taxon>
        <taxon>rosids</taxon>
        <taxon>fabids</taxon>
        <taxon>Rosales</taxon>
        <taxon>Cannabaceae</taxon>
        <taxon>Cannabis</taxon>
    </lineage>
</organism>
<evidence type="ECO:0008006" key="5">
    <source>
        <dbReference type="Google" id="ProtNLM"/>
    </source>
</evidence>
<dbReference type="OMA" id="PANICIP"/>
<proteinExistence type="predicted"/>
<dbReference type="SUPFAM" id="SSF53098">
    <property type="entry name" value="Ribonuclease H-like"/>
    <property type="match status" value="1"/>
</dbReference>
<dbReference type="Proteomes" id="UP000596661">
    <property type="component" value="Chromosome 9"/>
</dbReference>
<dbReference type="EMBL" id="UZAU01000723">
    <property type="status" value="NOT_ANNOTATED_CDS"/>
    <property type="molecule type" value="Genomic_DNA"/>
</dbReference>